<dbReference type="PANTHER" id="PTHR43537:SF24">
    <property type="entry name" value="GLUCONATE OPERON TRANSCRIPTIONAL REPRESSOR"/>
    <property type="match status" value="1"/>
</dbReference>
<dbReference type="InterPro" id="IPR036390">
    <property type="entry name" value="WH_DNA-bd_sf"/>
</dbReference>
<dbReference type="Pfam" id="PF00392">
    <property type="entry name" value="GntR"/>
    <property type="match status" value="1"/>
</dbReference>
<evidence type="ECO:0000256" key="2">
    <source>
        <dbReference type="ARBA" id="ARBA00023125"/>
    </source>
</evidence>
<evidence type="ECO:0000256" key="3">
    <source>
        <dbReference type="ARBA" id="ARBA00023163"/>
    </source>
</evidence>
<dbReference type="PANTHER" id="PTHR43537">
    <property type="entry name" value="TRANSCRIPTIONAL REGULATOR, GNTR FAMILY"/>
    <property type="match status" value="1"/>
</dbReference>
<dbReference type="SUPFAM" id="SSF46785">
    <property type="entry name" value="Winged helix' DNA-binding domain"/>
    <property type="match status" value="1"/>
</dbReference>
<keyword evidence="3" id="KW-0804">Transcription</keyword>
<feature type="domain" description="HTH gntR-type" evidence="4">
    <location>
        <begin position="37"/>
        <end position="104"/>
    </location>
</feature>
<dbReference type="PROSITE" id="PS50949">
    <property type="entry name" value="HTH_GNTR"/>
    <property type="match status" value="1"/>
</dbReference>
<accession>Q9RW54</accession>
<dbReference type="PIR" id="E75471">
    <property type="entry name" value="E75471"/>
</dbReference>
<proteinExistence type="predicted"/>
<dbReference type="EMBL" id="AE000513">
    <property type="protein sequence ID" value="AAF10394.1"/>
    <property type="molecule type" value="Genomic_DNA"/>
</dbReference>
<dbReference type="Pfam" id="PF07729">
    <property type="entry name" value="FCD"/>
    <property type="match status" value="1"/>
</dbReference>
<evidence type="ECO:0000313" key="6">
    <source>
        <dbReference type="Proteomes" id="UP000002524"/>
    </source>
</evidence>
<gene>
    <name evidence="5" type="ordered locus">DR_0815</name>
</gene>
<dbReference type="InterPro" id="IPR036388">
    <property type="entry name" value="WH-like_DNA-bd_sf"/>
</dbReference>
<dbReference type="PaxDb" id="243230-DR_0815"/>
<dbReference type="Gene3D" id="1.10.10.10">
    <property type="entry name" value="Winged helix-like DNA-binding domain superfamily/Winged helix DNA-binding domain"/>
    <property type="match status" value="1"/>
</dbReference>
<keyword evidence="6" id="KW-1185">Reference proteome</keyword>
<dbReference type="AlphaFoldDB" id="Q9RW54"/>
<evidence type="ECO:0000259" key="4">
    <source>
        <dbReference type="PROSITE" id="PS50949"/>
    </source>
</evidence>
<name>Q9RW54_DEIRA</name>
<dbReference type="SUPFAM" id="SSF48008">
    <property type="entry name" value="GntR ligand-binding domain-like"/>
    <property type="match status" value="1"/>
</dbReference>
<evidence type="ECO:0000313" key="5">
    <source>
        <dbReference type="EMBL" id="AAF10394.1"/>
    </source>
</evidence>
<dbReference type="FunCoup" id="Q9RW54">
    <property type="interactions" value="74"/>
</dbReference>
<dbReference type="GO" id="GO:0006355">
    <property type="term" value="P:regulation of DNA-templated transcription"/>
    <property type="evidence" value="ECO:0000318"/>
    <property type="project" value="GO_Central"/>
</dbReference>
<dbReference type="CDD" id="cd07377">
    <property type="entry name" value="WHTH_GntR"/>
    <property type="match status" value="1"/>
</dbReference>
<dbReference type="eggNOG" id="COG1802">
    <property type="taxonomic scope" value="Bacteria"/>
</dbReference>
<dbReference type="GO" id="GO:0000987">
    <property type="term" value="F:cis-regulatory region sequence-specific DNA binding"/>
    <property type="evidence" value="ECO:0000318"/>
    <property type="project" value="GO_Central"/>
</dbReference>
<dbReference type="KEGG" id="dra:DR_0815"/>
<dbReference type="HOGENOM" id="CLU_017584_5_1_0"/>
<dbReference type="OrthoDB" id="9781630at2"/>
<dbReference type="GO" id="GO:0003700">
    <property type="term" value="F:DNA-binding transcription factor activity"/>
    <property type="evidence" value="ECO:0000318"/>
    <property type="project" value="GO_Central"/>
</dbReference>
<dbReference type="PRINTS" id="PR00035">
    <property type="entry name" value="HTHGNTR"/>
</dbReference>
<sequence>MPAKARTEYTERTPACPAFQPADCIQYPHMTEFQRPGLVREGVYQHLRRAVLDGEIAPGERLGEVELGQHLGVSRTPIREAIMRLTQDGLLVAEANKGARVRLLSAAEARDTYAVREELDGLAAALAAAQHTPDDAHALSAALRALNAVQGEDYREQTRLDLAFHRAITHAAHNAALTDLARNLEQRVALIKHRTRTYNARPETAAQHAALLDAVLGRDSAAAREAARLHVRTFGGLVLAELALEELADEQDAAGPAPPSPALVSHP</sequence>
<protein>
    <submittedName>
        <fullName evidence="5">Transcriptional regulator, GntR family</fullName>
    </submittedName>
</protein>
<dbReference type="SMART" id="SM00345">
    <property type="entry name" value="HTH_GNTR"/>
    <property type="match status" value="1"/>
</dbReference>
<dbReference type="STRING" id="243230.DR_0815"/>
<reference evidence="5 6" key="1">
    <citation type="journal article" date="1999" name="Science">
        <title>Genome sequence of the radioresistant bacterium Deinococcus radiodurans R1.</title>
        <authorList>
            <person name="White O."/>
            <person name="Eisen J.A."/>
            <person name="Heidelberg J.F."/>
            <person name="Hickey E.K."/>
            <person name="Peterson J.D."/>
            <person name="Dodson R.J."/>
            <person name="Haft D.H."/>
            <person name="Gwinn M.L."/>
            <person name="Nelson W.C."/>
            <person name="Richardson D.L."/>
            <person name="Moffat K.S."/>
            <person name="Qin H."/>
            <person name="Jiang L."/>
            <person name="Pamphile W."/>
            <person name="Crosby M."/>
            <person name="Shen M."/>
            <person name="Vamathevan J.J."/>
            <person name="Lam P."/>
            <person name="McDonald L."/>
            <person name="Utterback T."/>
            <person name="Zalewski C."/>
            <person name="Makarova K.S."/>
            <person name="Aravind L."/>
            <person name="Daly M.J."/>
            <person name="Minton K.W."/>
            <person name="Fleischmann R.D."/>
            <person name="Ketchum K.A."/>
            <person name="Nelson K.E."/>
            <person name="Salzberg S."/>
            <person name="Smith H.O."/>
            <person name="Venter J.C."/>
            <person name="Fraser C.M."/>
        </authorList>
    </citation>
    <scope>NUCLEOTIDE SEQUENCE [LARGE SCALE GENOMIC DNA]</scope>
    <source>
        <strain evidence="6">ATCC 13939 / DSM 20539 / JCM 16871 / LMG 4051 / NBRC 15346 / NCIMB 9279 / R1 / VKM B-1422</strain>
    </source>
</reference>
<dbReference type="InterPro" id="IPR000524">
    <property type="entry name" value="Tscrpt_reg_HTH_GntR"/>
</dbReference>
<dbReference type="SMART" id="SM00895">
    <property type="entry name" value="FCD"/>
    <property type="match status" value="1"/>
</dbReference>
<dbReference type="InterPro" id="IPR008920">
    <property type="entry name" value="TF_FadR/GntR_C"/>
</dbReference>
<dbReference type="InterPro" id="IPR011711">
    <property type="entry name" value="GntR_C"/>
</dbReference>
<dbReference type="Proteomes" id="UP000002524">
    <property type="component" value="Chromosome 1"/>
</dbReference>
<evidence type="ECO:0000256" key="1">
    <source>
        <dbReference type="ARBA" id="ARBA00023015"/>
    </source>
</evidence>
<dbReference type="Gene3D" id="1.20.120.530">
    <property type="entry name" value="GntR ligand-binding domain-like"/>
    <property type="match status" value="1"/>
</dbReference>
<dbReference type="InParanoid" id="Q9RW54"/>
<keyword evidence="1" id="KW-0805">Transcription regulation</keyword>
<organism evidence="5 6">
    <name type="scientific">Deinococcus radiodurans (strain ATCC 13939 / DSM 20539 / JCM 16871 / CCUG 27074 / LMG 4051 / NBRC 15346 / NCIMB 9279 / VKM B-1422 / R1)</name>
    <dbReference type="NCBI Taxonomy" id="243230"/>
    <lineage>
        <taxon>Bacteria</taxon>
        <taxon>Thermotogati</taxon>
        <taxon>Deinococcota</taxon>
        <taxon>Deinococci</taxon>
        <taxon>Deinococcales</taxon>
        <taxon>Deinococcaceae</taxon>
        <taxon>Deinococcus</taxon>
    </lineage>
</organism>
<keyword evidence="2" id="KW-0238">DNA-binding</keyword>
<dbReference type="PATRIC" id="fig|243230.17.peg.996"/>
<dbReference type="EnsemblBacteria" id="AAF10394">
    <property type="protein sequence ID" value="AAF10394"/>
    <property type="gene ID" value="DR_0815"/>
</dbReference>